<keyword evidence="2" id="KW-0472">Membrane</keyword>
<keyword evidence="4" id="KW-1185">Reference proteome</keyword>
<evidence type="ECO:0000313" key="4">
    <source>
        <dbReference type="Proteomes" id="UP000242447"/>
    </source>
</evidence>
<reference evidence="3 4" key="1">
    <citation type="submission" date="2017-02" db="EMBL/GenBank/DDBJ databases">
        <title>Ketogulonicigenium robustum SPU B003 Genome sequencing and assembly.</title>
        <authorList>
            <person name="Li Y."/>
            <person name="Liu L."/>
            <person name="Wang C."/>
            <person name="Zhang M."/>
            <person name="Zhang T."/>
            <person name="Zhang Y."/>
        </authorList>
    </citation>
    <scope>NUCLEOTIDE SEQUENCE [LARGE SCALE GENOMIC DNA]</scope>
    <source>
        <strain evidence="3 4">SPU_B003</strain>
    </source>
</reference>
<evidence type="ECO:0000313" key="3">
    <source>
        <dbReference type="EMBL" id="ARO15620.1"/>
    </source>
</evidence>
<dbReference type="AlphaFoldDB" id="A0A1W6P2Q5"/>
<dbReference type="KEGG" id="kro:BVG79_02280"/>
<evidence type="ECO:0008006" key="5">
    <source>
        <dbReference type="Google" id="ProtNLM"/>
    </source>
</evidence>
<accession>A0A1W6P2Q5</accession>
<organism evidence="3 4">
    <name type="scientific">Ketogulonicigenium robustum</name>
    <dbReference type="NCBI Taxonomy" id="92947"/>
    <lineage>
        <taxon>Bacteria</taxon>
        <taxon>Pseudomonadati</taxon>
        <taxon>Pseudomonadota</taxon>
        <taxon>Alphaproteobacteria</taxon>
        <taxon>Rhodobacterales</taxon>
        <taxon>Roseobacteraceae</taxon>
        <taxon>Ketogulonicigenium</taxon>
    </lineage>
</organism>
<keyword evidence="2" id="KW-1133">Transmembrane helix</keyword>
<proteinExistence type="predicted"/>
<protein>
    <recommendedName>
        <fullName evidence="5">Mitochondrial inner membrane protein</fullName>
    </recommendedName>
</protein>
<evidence type="ECO:0000256" key="1">
    <source>
        <dbReference type="SAM" id="MobiDB-lite"/>
    </source>
</evidence>
<dbReference type="Proteomes" id="UP000242447">
    <property type="component" value="Chromosome"/>
</dbReference>
<dbReference type="EMBL" id="CP019937">
    <property type="protein sequence ID" value="ARO15620.1"/>
    <property type="molecule type" value="Genomic_DNA"/>
</dbReference>
<sequence>MPDPEIKPNDAAPKVTGKDVTQNTGQEGSQDIDAKVTPSAPATPRDLEDAPVKKVGFVPVVLGGIVAAGLGYGAAFMGYGMDHSPLTQRLAALEGELAARPDATAGLEALRQDVAAQASQAQSMLDAQVAAATAPLQDELAALAARLDTLASEAAAQSAPDVGGPDTSVLEQELATLRDALAAQGAQLQEFAQSRTAEAAAASETAVAAADAAAAEARAQMMTALQARLQTALDGGADFTDALEDLRAQGGDLPAALADIPAGGVAALAQLQDDFTPAARAALVADRATDNGLMGFLQNRFNPRSVAPREGDDADAVLSRAGAAVMAGDLATAVREVGALTGAAQAEMAPWLARAEARLSAEAAIVALGTAQ</sequence>
<dbReference type="STRING" id="92947.BVG79_02280"/>
<feature type="compositionally biased region" description="Polar residues" evidence="1">
    <location>
        <begin position="19"/>
        <end position="29"/>
    </location>
</feature>
<keyword evidence="2" id="KW-0812">Transmembrane</keyword>
<evidence type="ECO:0000256" key="2">
    <source>
        <dbReference type="SAM" id="Phobius"/>
    </source>
</evidence>
<dbReference type="OrthoDB" id="7659420at2"/>
<feature type="region of interest" description="Disordered" evidence="1">
    <location>
        <begin position="1"/>
        <end position="47"/>
    </location>
</feature>
<gene>
    <name evidence="3" type="ORF">BVG79_02280</name>
</gene>
<dbReference type="RefSeq" id="WP_085786992.1">
    <property type="nucleotide sequence ID" value="NZ_CP019937.1"/>
</dbReference>
<feature type="transmembrane region" description="Helical" evidence="2">
    <location>
        <begin position="57"/>
        <end position="79"/>
    </location>
</feature>
<name>A0A1W6P2Q5_9RHOB</name>